<dbReference type="InterPro" id="IPR050148">
    <property type="entry name" value="Terpene_synthase-like"/>
</dbReference>
<keyword evidence="4" id="KW-1185">Reference proteome</keyword>
<dbReference type="PANTHER" id="PTHR31739:SF25">
    <property type="entry name" value="(E,E)-GERANYLLINALOOL SYNTHASE"/>
    <property type="match status" value="1"/>
</dbReference>
<dbReference type="Gene3D" id="1.50.10.160">
    <property type="match status" value="1"/>
</dbReference>
<dbReference type="EMBL" id="CP109495">
    <property type="protein sequence ID" value="WUX50490.1"/>
    <property type="molecule type" value="Genomic_DNA"/>
</dbReference>
<gene>
    <name evidence="3" type="ORF">OG442_02400</name>
</gene>
<proteinExistence type="predicted"/>
<dbReference type="Proteomes" id="UP001432209">
    <property type="component" value="Chromosome"/>
</dbReference>
<dbReference type="Pfam" id="PF13243">
    <property type="entry name" value="SQHop_cyclase_C"/>
    <property type="match status" value="1"/>
</dbReference>
<evidence type="ECO:0000256" key="1">
    <source>
        <dbReference type="ARBA" id="ARBA00022723"/>
    </source>
</evidence>
<dbReference type="SUPFAM" id="SSF48239">
    <property type="entry name" value="Terpenoid cyclases/Protein prenyltransferases"/>
    <property type="match status" value="1"/>
</dbReference>
<keyword evidence="1" id="KW-0479">Metal-binding</keyword>
<accession>A0ABZ1ZVK4</accession>
<organism evidence="3 4">
    <name type="scientific">Streptomyces niveus</name>
    <name type="common">Streptomyces spheroides</name>
    <dbReference type="NCBI Taxonomy" id="193462"/>
    <lineage>
        <taxon>Bacteria</taxon>
        <taxon>Bacillati</taxon>
        <taxon>Actinomycetota</taxon>
        <taxon>Actinomycetes</taxon>
        <taxon>Kitasatosporales</taxon>
        <taxon>Streptomycetaceae</taxon>
        <taxon>Streptomyces</taxon>
    </lineage>
</organism>
<evidence type="ECO:0000313" key="4">
    <source>
        <dbReference type="Proteomes" id="UP001432209"/>
    </source>
</evidence>
<protein>
    <submittedName>
        <fullName evidence="3">Prenyltransferase</fullName>
    </submittedName>
</protein>
<evidence type="ECO:0000313" key="3">
    <source>
        <dbReference type="EMBL" id="WUX50490.1"/>
    </source>
</evidence>
<name>A0ABZ1ZVK4_STRNV</name>
<dbReference type="PANTHER" id="PTHR31739">
    <property type="entry name" value="ENT-COPALYL DIPHOSPHATE SYNTHASE, CHLOROPLASTIC"/>
    <property type="match status" value="1"/>
</dbReference>
<evidence type="ECO:0000259" key="2">
    <source>
        <dbReference type="Pfam" id="PF13243"/>
    </source>
</evidence>
<reference evidence="3" key="1">
    <citation type="submission" date="2022-10" db="EMBL/GenBank/DDBJ databases">
        <title>The complete genomes of actinobacterial strains from the NBC collection.</title>
        <authorList>
            <person name="Joergensen T.S."/>
            <person name="Alvarez Arevalo M."/>
            <person name="Sterndorff E.B."/>
            <person name="Faurdal D."/>
            <person name="Vuksanovic O."/>
            <person name="Mourched A.-S."/>
            <person name="Charusanti P."/>
            <person name="Shaw S."/>
            <person name="Blin K."/>
            <person name="Weber T."/>
        </authorList>
    </citation>
    <scope>NUCLEOTIDE SEQUENCE</scope>
    <source>
        <strain evidence="3">NBC_01432</strain>
    </source>
</reference>
<feature type="domain" description="Squalene cyclase C-terminal" evidence="2">
    <location>
        <begin position="348"/>
        <end position="454"/>
    </location>
</feature>
<dbReference type="InterPro" id="IPR008930">
    <property type="entry name" value="Terpenoid_cyclase/PrenylTrfase"/>
</dbReference>
<sequence length="532" mass="57022">MSDTVVSTTYSEQAAHLVARIDQDGLGSVRPSLYETARVISAAPWLPGEPRRLAYLLDEQAPDGSWGEGPERYRLLPTLSGVEAALAVLRRGATTTETARRLAGAVDRGLAALRALPRSGPWPDTAAAEILVPGLVAKIHEQIARIAEDGTPALDGWRPGPGPALPGGYDEALPAYVAKRYASVGSLPVKFHHTFEGIAGYLPPALVPDVPDLLGSSPAATAARAATASSAPPAGTVAALESVAERYAGSFPEAAPILVFERLWVAAALAHTHLPAAALPTVRRWAADIYDPRGVRGAPGLMKDADDTAMAVLVSSLVGLEHTLEPLDQFHNGSHYDCYIGEDTGSITANAHALQALGSYQRRNPETQHIYGPRTDKLRDWLIDQQRPEGPWPDKWHASPYYATARSVAALTRFGGGHAATAVETAVTWALDTQRDDGSWGVWGGTTEETAYAVQILLSTSAHRPQHTRALHRAETYLGDSAGSGRHPALWHDKTLYAPDAMIEAEILAARQTLRTRHDLNRRVTTPIHAEK</sequence>
<dbReference type="InterPro" id="IPR032696">
    <property type="entry name" value="SQ_cyclase_C"/>
</dbReference>
<dbReference type="Gene3D" id="1.50.10.20">
    <property type="match status" value="1"/>
</dbReference>
<dbReference type="RefSeq" id="WP_329074109.1">
    <property type="nucleotide sequence ID" value="NZ_CP109421.1"/>
</dbReference>